<organism evidence="1 2">
    <name type="scientific">Leucobacter coleopterorum</name>
    <dbReference type="NCBI Taxonomy" id="2714933"/>
    <lineage>
        <taxon>Bacteria</taxon>
        <taxon>Bacillati</taxon>
        <taxon>Actinomycetota</taxon>
        <taxon>Actinomycetes</taxon>
        <taxon>Micrococcales</taxon>
        <taxon>Microbacteriaceae</taxon>
        <taxon>Leucobacter</taxon>
    </lineage>
</organism>
<evidence type="ECO:0000313" key="1">
    <source>
        <dbReference type="EMBL" id="QIM18722.1"/>
    </source>
</evidence>
<dbReference type="Proteomes" id="UP000503441">
    <property type="component" value="Chromosome"/>
</dbReference>
<keyword evidence="2" id="KW-1185">Reference proteome</keyword>
<accession>A0ABX6JWU8</accession>
<dbReference type="RefSeq" id="WP_166330588.1">
    <property type="nucleotide sequence ID" value="NZ_CP049933.1"/>
</dbReference>
<protein>
    <recommendedName>
        <fullName evidence="3">Bacteriocin biosynthesis cyclodehydratase domain-containing protein</fullName>
    </recommendedName>
</protein>
<proteinExistence type="predicted"/>
<evidence type="ECO:0000313" key="2">
    <source>
        <dbReference type="Proteomes" id="UP000503441"/>
    </source>
</evidence>
<dbReference type="Gene3D" id="3.40.50.720">
    <property type="entry name" value="NAD(P)-binding Rossmann-like Domain"/>
    <property type="match status" value="1"/>
</dbReference>
<name>A0ABX6JWU8_9MICO</name>
<reference evidence="1 2" key="1">
    <citation type="submission" date="2020-03" db="EMBL/GenBank/DDBJ databases">
        <title>Leucobacter sp. nov., isolated from beetles.</title>
        <authorList>
            <person name="Hyun D.-W."/>
            <person name="Bae J.-W."/>
        </authorList>
    </citation>
    <scope>NUCLEOTIDE SEQUENCE [LARGE SCALE GENOMIC DNA]</scope>
    <source>
        <strain evidence="1 2">HDW9A</strain>
    </source>
</reference>
<sequence length="289" mass="31326">MTSAFAKIDTDFPMAWEDLDTLRFGFERAEARVHHPSAGQQRFIASLMRGVDTNKVVAEARRAGVTPREAHTLVADLAPVLRSTNTPITTSSRGTTLRTLLSDDGREVIGFRDALLATKLCTLESKSPAESDASIRGNTVRSTDLVVLVERFLEPLERAQKWLIEECPHLPVRFSDRGIVVGPLIRAGGNPCHTCVTLTLIDADPSLPMLAAQLYGKAPASETEAGAHMAAAWAAVLIRGWRDQDVTVHFTQIDIPITAGVVSGAARIRRVNPHPECACNALNPLSQPP</sequence>
<dbReference type="EMBL" id="CP049933">
    <property type="protein sequence ID" value="QIM18722.1"/>
    <property type="molecule type" value="Genomic_DNA"/>
</dbReference>
<gene>
    <name evidence="1" type="ORF">G7066_09080</name>
</gene>
<evidence type="ECO:0008006" key="3">
    <source>
        <dbReference type="Google" id="ProtNLM"/>
    </source>
</evidence>